<dbReference type="InterPro" id="IPR040521">
    <property type="entry name" value="KDZ"/>
</dbReference>
<evidence type="ECO:0000313" key="3">
    <source>
        <dbReference type="Proteomes" id="UP000054270"/>
    </source>
</evidence>
<dbReference type="InterPro" id="IPR041457">
    <property type="entry name" value="CxC2_KDZ-assoc"/>
</dbReference>
<dbReference type="EMBL" id="KN817655">
    <property type="protein sequence ID" value="KJA15053.1"/>
    <property type="molecule type" value="Genomic_DNA"/>
</dbReference>
<dbReference type="OrthoDB" id="3257613at2759"/>
<protein>
    <recommendedName>
        <fullName evidence="1">CxC2-like cysteine cluster KDZ transposase-associated domain-containing protein</fullName>
    </recommendedName>
</protein>
<dbReference type="AlphaFoldDB" id="A0A0D2LW27"/>
<name>A0A0D2LW27_HYPSF</name>
<proteinExistence type="predicted"/>
<dbReference type="STRING" id="945553.A0A0D2LW27"/>
<sequence length="376" mass="42956">MNLLKMQFQGASSFMNEFTPRFGDFLQAIFSREHPLQIGQPCACGRSPDAVRTCYCNDCQFFEACCPECFVKLHQLTPYHWAEVWNGRFLERMDMSRLGYVHTFGHDLSGGRCPEAPVFDFIIADVNGVHETKVSFCACIGRRRDRVDHLLGAAIFPSTLKLPELGFTFNILKDFHLQTLTSKKSPYDYLRAIRIKTNNAFVDSVPNPYLQFLRIQRIWRALTMLKWSGQAHDIDRCLPFRRPGSVVVPCFACPEPGFNVPDDQWEAVDNEHQFLNTLMIMKDGHFGLQRFSKVDDPDDVSLLQGAGFFPPDSEYNEFVRNVVAYSDEKTTCSKFNAVELQNKLKFKGAVITGVVAVECMRHVFFLSAVDLQKGER</sequence>
<evidence type="ECO:0000259" key="1">
    <source>
        <dbReference type="Pfam" id="PF18803"/>
    </source>
</evidence>
<dbReference type="Proteomes" id="UP000054270">
    <property type="component" value="Unassembled WGS sequence"/>
</dbReference>
<keyword evidence="3" id="KW-1185">Reference proteome</keyword>
<dbReference type="Pfam" id="PF18803">
    <property type="entry name" value="CxC2"/>
    <property type="match status" value="1"/>
</dbReference>
<evidence type="ECO:0000313" key="2">
    <source>
        <dbReference type="EMBL" id="KJA15053.1"/>
    </source>
</evidence>
<reference evidence="3" key="1">
    <citation type="submission" date="2014-04" db="EMBL/GenBank/DDBJ databases">
        <title>Evolutionary Origins and Diversification of the Mycorrhizal Mutualists.</title>
        <authorList>
            <consortium name="DOE Joint Genome Institute"/>
            <consortium name="Mycorrhizal Genomics Consortium"/>
            <person name="Kohler A."/>
            <person name="Kuo A."/>
            <person name="Nagy L.G."/>
            <person name="Floudas D."/>
            <person name="Copeland A."/>
            <person name="Barry K.W."/>
            <person name="Cichocki N."/>
            <person name="Veneault-Fourrey C."/>
            <person name="LaButti K."/>
            <person name="Lindquist E.A."/>
            <person name="Lipzen A."/>
            <person name="Lundell T."/>
            <person name="Morin E."/>
            <person name="Murat C."/>
            <person name="Riley R."/>
            <person name="Ohm R."/>
            <person name="Sun H."/>
            <person name="Tunlid A."/>
            <person name="Henrissat B."/>
            <person name="Grigoriev I.V."/>
            <person name="Hibbett D.S."/>
            <person name="Martin F."/>
        </authorList>
    </citation>
    <scope>NUCLEOTIDE SEQUENCE [LARGE SCALE GENOMIC DNA]</scope>
    <source>
        <strain evidence="3">FD-334 SS-4</strain>
    </source>
</reference>
<dbReference type="OMA" id="HDINIPN"/>
<organism evidence="2 3">
    <name type="scientific">Hypholoma sublateritium (strain FD-334 SS-4)</name>
    <dbReference type="NCBI Taxonomy" id="945553"/>
    <lineage>
        <taxon>Eukaryota</taxon>
        <taxon>Fungi</taxon>
        <taxon>Dikarya</taxon>
        <taxon>Basidiomycota</taxon>
        <taxon>Agaricomycotina</taxon>
        <taxon>Agaricomycetes</taxon>
        <taxon>Agaricomycetidae</taxon>
        <taxon>Agaricales</taxon>
        <taxon>Agaricineae</taxon>
        <taxon>Strophariaceae</taxon>
        <taxon>Hypholoma</taxon>
    </lineage>
</organism>
<gene>
    <name evidence="2" type="ORF">HYPSUDRAFT_149627</name>
</gene>
<accession>A0A0D2LW27</accession>
<feature type="domain" description="CxC2-like cysteine cluster KDZ transposase-associated" evidence="1">
    <location>
        <begin position="96"/>
        <end position="200"/>
    </location>
</feature>
<dbReference type="Pfam" id="PF18758">
    <property type="entry name" value="KDZ"/>
    <property type="match status" value="1"/>
</dbReference>